<feature type="compositionally biased region" description="Low complexity" evidence="1">
    <location>
        <begin position="147"/>
        <end position="173"/>
    </location>
</feature>
<proteinExistence type="predicted"/>
<protein>
    <submittedName>
        <fullName evidence="2">Uncharacterized protein</fullName>
    </submittedName>
</protein>
<dbReference type="PANTHER" id="PTHR48238">
    <property type="entry name" value="BNACNNG09570D PROTEIN"/>
    <property type="match status" value="1"/>
</dbReference>
<evidence type="ECO:0000256" key="1">
    <source>
        <dbReference type="SAM" id="MobiDB-lite"/>
    </source>
</evidence>
<organism evidence="2">
    <name type="scientific">Rhizophora mucronata</name>
    <name type="common">Asiatic mangrove</name>
    <dbReference type="NCBI Taxonomy" id="61149"/>
    <lineage>
        <taxon>Eukaryota</taxon>
        <taxon>Viridiplantae</taxon>
        <taxon>Streptophyta</taxon>
        <taxon>Embryophyta</taxon>
        <taxon>Tracheophyta</taxon>
        <taxon>Spermatophyta</taxon>
        <taxon>Magnoliopsida</taxon>
        <taxon>eudicotyledons</taxon>
        <taxon>Gunneridae</taxon>
        <taxon>Pentapetalae</taxon>
        <taxon>rosids</taxon>
        <taxon>fabids</taxon>
        <taxon>Malpighiales</taxon>
        <taxon>Rhizophoraceae</taxon>
        <taxon>Rhizophora</taxon>
    </lineage>
</organism>
<sequence length="179" mass="19174">MFGRVRSSPSSSLDSPEMLPSSKILKLDSLSIYEATLMRLKVGSQLKLASPTEQAEEIPNSVPTESLRSSRLLATSPDDRDTMIIDTYYSSASIGLNSGGCQSTSDLKQSRSRNGSITYLFSKYKSSQNALSSSYEQAAAMTDDDSAATSSLSSSNHQLRGGTQGQTEQGTFTSSVCQL</sequence>
<reference evidence="2" key="1">
    <citation type="submission" date="2018-02" db="EMBL/GenBank/DDBJ databases">
        <title>Rhizophora mucronata_Transcriptome.</title>
        <authorList>
            <person name="Meera S.P."/>
            <person name="Sreeshan A."/>
            <person name="Augustine A."/>
        </authorList>
    </citation>
    <scope>NUCLEOTIDE SEQUENCE</scope>
    <source>
        <tissue evidence="2">Leaf</tissue>
    </source>
</reference>
<dbReference type="PANTHER" id="PTHR48238:SF1">
    <property type="entry name" value="(RAPE) HYPOTHETICAL PROTEIN"/>
    <property type="match status" value="1"/>
</dbReference>
<dbReference type="AlphaFoldDB" id="A0A2P2QXD1"/>
<feature type="region of interest" description="Disordered" evidence="1">
    <location>
        <begin position="49"/>
        <end position="68"/>
    </location>
</feature>
<dbReference type="EMBL" id="GGEC01091186">
    <property type="protein sequence ID" value="MBX71670.1"/>
    <property type="molecule type" value="Transcribed_RNA"/>
</dbReference>
<name>A0A2P2QXD1_RHIMU</name>
<feature type="region of interest" description="Disordered" evidence="1">
    <location>
        <begin position="146"/>
        <end position="179"/>
    </location>
</feature>
<accession>A0A2P2QXD1</accession>
<evidence type="ECO:0000313" key="2">
    <source>
        <dbReference type="EMBL" id="MBX71670.1"/>
    </source>
</evidence>